<dbReference type="FunFam" id="3.40.1010.10:FF:000002">
    <property type="entry name" value="Ribosomal RNA small subunit methyltransferase I"/>
    <property type="match status" value="1"/>
</dbReference>
<dbReference type="InterPro" id="IPR018063">
    <property type="entry name" value="SAM_MeTrfase_RsmI_CS"/>
</dbReference>
<dbReference type="PROSITE" id="PS01296">
    <property type="entry name" value="RSMI"/>
    <property type="match status" value="1"/>
</dbReference>
<dbReference type="GO" id="GO:0005737">
    <property type="term" value="C:cytoplasm"/>
    <property type="evidence" value="ECO:0007669"/>
    <property type="project" value="UniProtKB-SubCell"/>
</dbReference>
<dbReference type="EC" id="2.1.1.198" evidence="6"/>
<dbReference type="GO" id="GO:0070677">
    <property type="term" value="F:rRNA (cytosine-2'-O-)-methyltransferase activity"/>
    <property type="evidence" value="ECO:0007669"/>
    <property type="project" value="UniProtKB-UniRule"/>
</dbReference>
<dbReference type="InterPro" id="IPR000878">
    <property type="entry name" value="4pyrrol_Mease"/>
</dbReference>
<evidence type="ECO:0000313" key="8">
    <source>
        <dbReference type="EMBL" id="MBA2881427.1"/>
    </source>
</evidence>
<dbReference type="FunFam" id="3.30.950.10:FF:000002">
    <property type="entry name" value="Ribosomal RNA small subunit methyltransferase I"/>
    <property type="match status" value="1"/>
</dbReference>
<keyword evidence="5 6" id="KW-0949">S-adenosyl-L-methionine</keyword>
<evidence type="ECO:0000256" key="1">
    <source>
        <dbReference type="ARBA" id="ARBA00022490"/>
    </source>
</evidence>
<feature type="domain" description="Tetrapyrrole methylase" evidence="7">
    <location>
        <begin position="13"/>
        <end position="211"/>
    </location>
</feature>
<dbReference type="InterPro" id="IPR014777">
    <property type="entry name" value="4pyrrole_Mease_sub1"/>
</dbReference>
<keyword evidence="1 6" id="KW-0963">Cytoplasm</keyword>
<dbReference type="HAMAP" id="MF_01877">
    <property type="entry name" value="16SrRNA_methyltr_I"/>
    <property type="match status" value="1"/>
</dbReference>
<gene>
    <name evidence="6" type="primary">rsmI</name>
    <name evidence="8" type="ORF">HNR65_001754</name>
</gene>
<reference evidence="8 9" key="1">
    <citation type="submission" date="2020-07" db="EMBL/GenBank/DDBJ databases">
        <title>Genomic Encyclopedia of Type Strains, Phase IV (KMG-IV): sequencing the most valuable type-strain genomes for metagenomic binning, comparative biology and taxonomic classification.</title>
        <authorList>
            <person name="Goeker M."/>
        </authorList>
    </citation>
    <scope>NUCLEOTIDE SEQUENCE [LARGE SCALE GENOMIC DNA]</scope>
    <source>
        <strain evidence="8 9">DSM 17721</strain>
    </source>
</reference>
<keyword evidence="9" id="KW-1185">Reference proteome</keyword>
<accession>A0A7W0C964</accession>
<evidence type="ECO:0000256" key="4">
    <source>
        <dbReference type="ARBA" id="ARBA00022679"/>
    </source>
</evidence>
<dbReference type="NCBIfam" id="TIGR00096">
    <property type="entry name" value="16S rRNA (cytidine(1402)-2'-O)-methyltransferase"/>
    <property type="match status" value="1"/>
</dbReference>
<dbReference type="RefSeq" id="WP_181551089.1">
    <property type="nucleotide sequence ID" value="NZ_JACDUS010000004.1"/>
</dbReference>
<dbReference type="InterPro" id="IPR035996">
    <property type="entry name" value="4pyrrol_Methylase_sf"/>
</dbReference>
<protein>
    <recommendedName>
        <fullName evidence="6">Ribosomal RNA small subunit methyltransferase I</fullName>
        <ecNumber evidence="6">2.1.1.198</ecNumber>
    </recommendedName>
    <alternativeName>
        <fullName evidence="6">16S rRNA 2'-O-ribose C1402 methyltransferase</fullName>
    </alternativeName>
    <alternativeName>
        <fullName evidence="6">rRNA (cytidine-2'-O-)-methyltransferase RsmI</fullName>
    </alternativeName>
</protein>
<dbReference type="InterPro" id="IPR008189">
    <property type="entry name" value="rRNA_ssu_MeTfrase_I"/>
</dbReference>
<evidence type="ECO:0000259" key="7">
    <source>
        <dbReference type="Pfam" id="PF00590"/>
    </source>
</evidence>
<dbReference type="Gene3D" id="3.30.950.10">
    <property type="entry name" value="Methyltransferase, Cobalt-precorrin-4 Transmethylase, Domain 2"/>
    <property type="match status" value="1"/>
</dbReference>
<dbReference type="SUPFAM" id="SSF53790">
    <property type="entry name" value="Tetrapyrrole methylase"/>
    <property type="match status" value="1"/>
</dbReference>
<proteinExistence type="inferred from homology"/>
<evidence type="ECO:0000256" key="6">
    <source>
        <dbReference type="HAMAP-Rule" id="MF_01877"/>
    </source>
</evidence>
<dbReference type="PANTHER" id="PTHR46111:SF1">
    <property type="entry name" value="RIBOSOMAL RNA SMALL SUBUNIT METHYLTRANSFERASE I"/>
    <property type="match status" value="1"/>
</dbReference>
<dbReference type="InterPro" id="IPR014776">
    <property type="entry name" value="4pyrrole_Mease_sub2"/>
</dbReference>
<organism evidence="8 9">
    <name type="scientific">Desulfosalsimonas propionicica</name>
    <dbReference type="NCBI Taxonomy" id="332175"/>
    <lineage>
        <taxon>Bacteria</taxon>
        <taxon>Pseudomonadati</taxon>
        <taxon>Thermodesulfobacteriota</taxon>
        <taxon>Desulfobacteria</taxon>
        <taxon>Desulfobacterales</taxon>
        <taxon>Desulfosalsimonadaceae</taxon>
        <taxon>Desulfosalsimonas</taxon>
    </lineage>
</organism>
<comment type="function">
    <text evidence="6">Catalyzes the 2'-O-methylation of the ribose of cytidine 1402 (C1402) in 16S rRNA.</text>
</comment>
<comment type="similarity">
    <text evidence="6">Belongs to the methyltransferase superfamily. RsmI family.</text>
</comment>
<dbReference type="PIRSF" id="PIRSF005917">
    <property type="entry name" value="MTase_YraL"/>
    <property type="match status" value="1"/>
</dbReference>
<dbReference type="CDD" id="cd11648">
    <property type="entry name" value="RsmI"/>
    <property type="match status" value="1"/>
</dbReference>
<dbReference type="PANTHER" id="PTHR46111">
    <property type="entry name" value="RIBOSOMAL RNA SMALL SUBUNIT METHYLTRANSFERASE I"/>
    <property type="match status" value="1"/>
</dbReference>
<comment type="catalytic activity">
    <reaction evidence="6">
        <text>cytidine(1402) in 16S rRNA + S-adenosyl-L-methionine = 2'-O-methylcytidine(1402) in 16S rRNA + S-adenosyl-L-homocysteine + H(+)</text>
        <dbReference type="Rhea" id="RHEA:42924"/>
        <dbReference type="Rhea" id="RHEA-COMP:10285"/>
        <dbReference type="Rhea" id="RHEA-COMP:10286"/>
        <dbReference type="ChEBI" id="CHEBI:15378"/>
        <dbReference type="ChEBI" id="CHEBI:57856"/>
        <dbReference type="ChEBI" id="CHEBI:59789"/>
        <dbReference type="ChEBI" id="CHEBI:74495"/>
        <dbReference type="ChEBI" id="CHEBI:82748"/>
        <dbReference type="EC" id="2.1.1.198"/>
    </reaction>
</comment>
<comment type="subcellular location">
    <subcellularLocation>
        <location evidence="6">Cytoplasm</location>
    </subcellularLocation>
</comment>
<comment type="caution">
    <text evidence="8">The sequence shown here is derived from an EMBL/GenBank/DDBJ whole genome shotgun (WGS) entry which is preliminary data.</text>
</comment>
<name>A0A7W0C964_9BACT</name>
<dbReference type="EMBL" id="JACDUS010000004">
    <property type="protein sequence ID" value="MBA2881427.1"/>
    <property type="molecule type" value="Genomic_DNA"/>
</dbReference>
<dbReference type="Pfam" id="PF00590">
    <property type="entry name" value="TP_methylase"/>
    <property type="match status" value="1"/>
</dbReference>
<evidence type="ECO:0000256" key="2">
    <source>
        <dbReference type="ARBA" id="ARBA00022552"/>
    </source>
</evidence>
<evidence type="ECO:0000256" key="5">
    <source>
        <dbReference type="ARBA" id="ARBA00022691"/>
    </source>
</evidence>
<sequence length="290" mass="31981">MNPTRPNPAGGILYVVATPIGNMGDITYRAVDVLQNADLIAAEDTRNTARLLARYAVETPLISCHEHNESQRIPLLLQKLESGRQLALVSDAGTPMVSDPGYRLVAAALEAGIKVVPIPGACAAVAALSVSGLAVDSFCFAGFVPKKKKQRQELLTRLAGARQTLIFYESPRRVEALLQDLFDYLGNRPAVVAREITKRYEEFLRGSLSELRDEINQRESIKGEITVLVSGFTEDSRDTGQVDREIQYEIETVLAAQTVSPSQLAAELARKYRLPKGRVYKMIVEIQKNR</sequence>
<evidence type="ECO:0000256" key="3">
    <source>
        <dbReference type="ARBA" id="ARBA00022603"/>
    </source>
</evidence>
<keyword evidence="4 6" id="KW-0808">Transferase</keyword>
<keyword evidence="2 6" id="KW-0698">rRNA processing</keyword>
<dbReference type="Proteomes" id="UP000525298">
    <property type="component" value="Unassembled WGS sequence"/>
</dbReference>
<dbReference type="AlphaFoldDB" id="A0A7W0C964"/>
<evidence type="ECO:0000313" key="9">
    <source>
        <dbReference type="Proteomes" id="UP000525298"/>
    </source>
</evidence>
<dbReference type="Gene3D" id="3.40.1010.10">
    <property type="entry name" value="Cobalt-precorrin-4 Transmethylase, Domain 1"/>
    <property type="match status" value="1"/>
</dbReference>
<keyword evidence="3 6" id="KW-0489">Methyltransferase</keyword>